<dbReference type="AlphaFoldDB" id="A0A6J4VBC8"/>
<dbReference type="GO" id="GO:0005886">
    <property type="term" value="C:plasma membrane"/>
    <property type="evidence" value="ECO:0007669"/>
    <property type="project" value="UniProtKB-SubCell"/>
</dbReference>
<evidence type="ECO:0000256" key="2">
    <source>
        <dbReference type="ARBA" id="ARBA00022448"/>
    </source>
</evidence>
<feature type="transmembrane region" description="Helical" evidence="7">
    <location>
        <begin position="257"/>
        <end position="278"/>
    </location>
</feature>
<dbReference type="Pfam" id="PF07690">
    <property type="entry name" value="MFS_1"/>
    <property type="match status" value="1"/>
</dbReference>
<dbReference type="Pfam" id="PF00083">
    <property type="entry name" value="Sugar_tr"/>
    <property type="match status" value="1"/>
</dbReference>
<dbReference type="InterPro" id="IPR005828">
    <property type="entry name" value="MFS_sugar_transport-like"/>
</dbReference>
<dbReference type="InterPro" id="IPR036259">
    <property type="entry name" value="MFS_trans_sf"/>
</dbReference>
<dbReference type="EMBL" id="CADCWL010000159">
    <property type="protein sequence ID" value="CAA9573773.1"/>
    <property type="molecule type" value="Genomic_DNA"/>
</dbReference>
<keyword evidence="2" id="KW-0813">Transport</keyword>
<evidence type="ECO:0000313" key="9">
    <source>
        <dbReference type="EMBL" id="CAA9573773.1"/>
    </source>
</evidence>
<feature type="transmembrane region" description="Helical" evidence="7">
    <location>
        <begin position="100"/>
        <end position="119"/>
    </location>
</feature>
<dbReference type="PROSITE" id="PS00217">
    <property type="entry name" value="SUGAR_TRANSPORT_2"/>
    <property type="match status" value="1"/>
</dbReference>
<keyword evidence="5 7" id="KW-1133">Transmembrane helix</keyword>
<keyword evidence="3" id="KW-1003">Cell membrane</keyword>
<sequence length="543" mass="58555">MAQRAMPSARDGRPDDGFDRTGGAKIWQVIGASAVGTMIEWYDFYIFGSLALILAGKFFPPGNETLAALSVLATFAAGFAARPFGALFFGRIGDLVGRKYAFLVTLLIMGGATFVIGLLPSYGTIGFVAPVILVLLRLLQGLALGGEYGGAAVYIAEHVPDHRRGYYTSFIQTTATLGLFLSLLVILATQEALGQTRFESWGWRVPFLVSILLVGVSLFIRLRLRESPLFAQMKSSGGTSAAPITESFGSWSKWQTVLTVLWGAAAGQAVVWYCGQFYALFWLQNPDLGGVSSFDTNVILVVALALATPFFVVFGALSDRIGRKPVMMAGNLIAAVTTIPIFALMYRFSPNGGNYQPVVLTLCVFVLVLYVTMVYGPIAAFLVESFPARVRYTSVSLPYHVGNGYFGGFLPLIAGIVVARAVANPDGWPVSAQYAGLLYPVAVALITFVLGMWLLPETRHNSITATAEARTEQRVSPLVLAILIGLTVVALVLADQYVTVALNRPAFNVQWFFRLLVLVIVAVVGFFALTRRRVSHRAAGAAD</sequence>
<evidence type="ECO:0000256" key="7">
    <source>
        <dbReference type="SAM" id="Phobius"/>
    </source>
</evidence>
<keyword evidence="4 7" id="KW-0812">Transmembrane</keyword>
<dbReference type="PROSITE" id="PS50850">
    <property type="entry name" value="MFS"/>
    <property type="match status" value="1"/>
</dbReference>
<evidence type="ECO:0000256" key="4">
    <source>
        <dbReference type="ARBA" id="ARBA00022692"/>
    </source>
</evidence>
<reference evidence="9" key="1">
    <citation type="submission" date="2020-02" db="EMBL/GenBank/DDBJ databases">
        <authorList>
            <person name="Meier V. D."/>
        </authorList>
    </citation>
    <scope>NUCLEOTIDE SEQUENCE</scope>
    <source>
        <strain evidence="9">AVDCRST_MAG19</strain>
    </source>
</reference>
<feature type="transmembrane region" description="Helical" evidence="7">
    <location>
        <begin position="125"/>
        <end position="145"/>
    </location>
</feature>
<dbReference type="PANTHER" id="PTHR43045">
    <property type="entry name" value="SHIKIMATE TRANSPORTER"/>
    <property type="match status" value="1"/>
</dbReference>
<feature type="transmembrane region" description="Helical" evidence="7">
    <location>
        <begin position="166"/>
        <end position="189"/>
    </location>
</feature>
<proteinExistence type="predicted"/>
<feature type="transmembrane region" description="Helical" evidence="7">
    <location>
        <begin position="66"/>
        <end position="88"/>
    </location>
</feature>
<feature type="transmembrane region" description="Helical" evidence="7">
    <location>
        <begin position="404"/>
        <end position="422"/>
    </location>
</feature>
<dbReference type="SUPFAM" id="SSF103473">
    <property type="entry name" value="MFS general substrate transporter"/>
    <property type="match status" value="1"/>
</dbReference>
<evidence type="ECO:0000256" key="6">
    <source>
        <dbReference type="ARBA" id="ARBA00023136"/>
    </source>
</evidence>
<feature type="transmembrane region" description="Helical" evidence="7">
    <location>
        <begin position="475"/>
        <end position="499"/>
    </location>
</feature>
<name>A0A6J4VBC8_9BACT</name>
<dbReference type="InterPro" id="IPR011701">
    <property type="entry name" value="MFS"/>
</dbReference>
<gene>
    <name evidence="9" type="ORF">AVDCRST_MAG19-3092</name>
</gene>
<evidence type="ECO:0000256" key="3">
    <source>
        <dbReference type="ARBA" id="ARBA00022475"/>
    </source>
</evidence>
<protein>
    <submittedName>
        <fullName evidence="9">Uncharacterized MFS-type transporter</fullName>
    </submittedName>
</protein>
<evidence type="ECO:0000259" key="8">
    <source>
        <dbReference type="PROSITE" id="PS50850"/>
    </source>
</evidence>
<dbReference type="Gene3D" id="1.20.1250.20">
    <property type="entry name" value="MFS general substrate transporter like domains"/>
    <property type="match status" value="2"/>
</dbReference>
<accession>A0A6J4VBC8</accession>
<dbReference type="FunFam" id="1.20.1250.20:FF:000001">
    <property type="entry name" value="Dicarboxylate MFS transporter"/>
    <property type="match status" value="1"/>
</dbReference>
<feature type="transmembrane region" description="Helical" evidence="7">
    <location>
        <begin position="511"/>
        <end position="529"/>
    </location>
</feature>
<evidence type="ECO:0000256" key="1">
    <source>
        <dbReference type="ARBA" id="ARBA00004651"/>
    </source>
</evidence>
<feature type="transmembrane region" description="Helical" evidence="7">
    <location>
        <begin position="298"/>
        <end position="317"/>
    </location>
</feature>
<dbReference type="GO" id="GO:0022857">
    <property type="term" value="F:transmembrane transporter activity"/>
    <property type="evidence" value="ECO:0007669"/>
    <property type="project" value="InterPro"/>
</dbReference>
<feature type="transmembrane region" description="Helical" evidence="7">
    <location>
        <begin position="329"/>
        <end position="346"/>
    </location>
</feature>
<dbReference type="PANTHER" id="PTHR43045:SF7">
    <property type="entry name" value="MAJOR FACILITATOR SUPERFAMILY TRANSPORTER"/>
    <property type="match status" value="1"/>
</dbReference>
<feature type="transmembrane region" description="Helical" evidence="7">
    <location>
        <begin position="201"/>
        <end position="224"/>
    </location>
</feature>
<evidence type="ECO:0000256" key="5">
    <source>
        <dbReference type="ARBA" id="ARBA00022989"/>
    </source>
</evidence>
<feature type="domain" description="Major facilitator superfamily (MFS) profile" evidence="8">
    <location>
        <begin position="29"/>
        <end position="459"/>
    </location>
</feature>
<dbReference type="InterPro" id="IPR005829">
    <property type="entry name" value="Sugar_transporter_CS"/>
</dbReference>
<feature type="transmembrane region" description="Helical" evidence="7">
    <location>
        <begin position="358"/>
        <end position="383"/>
    </location>
</feature>
<comment type="subcellular location">
    <subcellularLocation>
        <location evidence="1">Cell membrane</location>
        <topology evidence="1">Multi-pass membrane protein</topology>
    </subcellularLocation>
</comment>
<feature type="transmembrane region" description="Helical" evidence="7">
    <location>
        <begin position="434"/>
        <end position="455"/>
    </location>
</feature>
<dbReference type="InterPro" id="IPR020846">
    <property type="entry name" value="MFS_dom"/>
</dbReference>
<organism evidence="9">
    <name type="scientific">uncultured Thermomicrobiales bacterium</name>
    <dbReference type="NCBI Taxonomy" id="1645740"/>
    <lineage>
        <taxon>Bacteria</taxon>
        <taxon>Pseudomonadati</taxon>
        <taxon>Thermomicrobiota</taxon>
        <taxon>Thermomicrobia</taxon>
        <taxon>Thermomicrobiales</taxon>
        <taxon>environmental samples</taxon>
    </lineage>
</organism>
<keyword evidence="6 7" id="KW-0472">Membrane</keyword>